<gene>
    <name evidence="6" type="ORF">ACFO0A_14590</name>
</gene>
<comment type="caution">
    <text evidence="6">The sequence shown here is derived from an EMBL/GenBank/DDBJ whole genome shotgun (WGS) entry which is preliminary data.</text>
</comment>
<evidence type="ECO:0000256" key="2">
    <source>
        <dbReference type="ARBA" id="ARBA00022723"/>
    </source>
</evidence>
<keyword evidence="3" id="KW-0408">Iron</keyword>
<sequence>MKQGYMRVLAANELADGAILPAVVDGWPIVLARSEGRAFALLNRCSHAASAFAPDGRMRRGALMCPAHGARFSVDGGTCIGAAYPALRTFPCREKDGWIEVVLPDHAPSADEQPVTRP</sequence>
<dbReference type="Proteomes" id="UP001595828">
    <property type="component" value="Unassembled WGS sequence"/>
</dbReference>
<evidence type="ECO:0000256" key="3">
    <source>
        <dbReference type="ARBA" id="ARBA00023004"/>
    </source>
</evidence>
<keyword evidence="2" id="KW-0479">Metal-binding</keyword>
<proteinExistence type="predicted"/>
<evidence type="ECO:0000313" key="7">
    <source>
        <dbReference type="Proteomes" id="UP001595828"/>
    </source>
</evidence>
<evidence type="ECO:0000256" key="4">
    <source>
        <dbReference type="ARBA" id="ARBA00023014"/>
    </source>
</evidence>
<dbReference type="EMBL" id="JBHSDR010000008">
    <property type="protein sequence ID" value="MFC4296282.1"/>
    <property type="molecule type" value="Genomic_DNA"/>
</dbReference>
<dbReference type="InterPro" id="IPR017941">
    <property type="entry name" value="Rieske_2Fe-2S"/>
</dbReference>
<dbReference type="SUPFAM" id="SSF50022">
    <property type="entry name" value="ISP domain"/>
    <property type="match status" value="1"/>
</dbReference>
<organism evidence="6 7">
    <name type="scientific">Novosphingobium tardum</name>
    <dbReference type="NCBI Taxonomy" id="1538021"/>
    <lineage>
        <taxon>Bacteria</taxon>
        <taxon>Pseudomonadati</taxon>
        <taxon>Pseudomonadota</taxon>
        <taxon>Alphaproteobacteria</taxon>
        <taxon>Sphingomonadales</taxon>
        <taxon>Sphingomonadaceae</taxon>
        <taxon>Novosphingobium</taxon>
    </lineage>
</organism>
<reference evidence="7" key="1">
    <citation type="journal article" date="2019" name="Int. J. Syst. Evol. Microbiol.">
        <title>The Global Catalogue of Microorganisms (GCM) 10K type strain sequencing project: providing services to taxonomists for standard genome sequencing and annotation.</title>
        <authorList>
            <consortium name="The Broad Institute Genomics Platform"/>
            <consortium name="The Broad Institute Genome Sequencing Center for Infectious Disease"/>
            <person name="Wu L."/>
            <person name="Ma J."/>
        </authorList>
    </citation>
    <scope>NUCLEOTIDE SEQUENCE [LARGE SCALE GENOMIC DNA]</scope>
    <source>
        <strain evidence="7">CGMCC 1.12989</strain>
    </source>
</reference>
<name>A0ABV8RT00_9SPHN</name>
<dbReference type="InterPro" id="IPR036922">
    <property type="entry name" value="Rieske_2Fe-2S_sf"/>
</dbReference>
<feature type="domain" description="Rieske" evidence="5">
    <location>
        <begin position="6"/>
        <end position="101"/>
    </location>
</feature>
<dbReference type="PROSITE" id="PS51296">
    <property type="entry name" value="RIESKE"/>
    <property type="match status" value="1"/>
</dbReference>
<keyword evidence="1" id="KW-0001">2Fe-2S</keyword>
<evidence type="ECO:0000259" key="5">
    <source>
        <dbReference type="PROSITE" id="PS51296"/>
    </source>
</evidence>
<keyword evidence="7" id="KW-1185">Reference proteome</keyword>
<accession>A0ABV8RT00</accession>
<evidence type="ECO:0000313" key="6">
    <source>
        <dbReference type="EMBL" id="MFC4296282.1"/>
    </source>
</evidence>
<protein>
    <submittedName>
        <fullName evidence="6">Rieske (2Fe-2S) protein</fullName>
    </submittedName>
</protein>
<evidence type="ECO:0000256" key="1">
    <source>
        <dbReference type="ARBA" id="ARBA00022714"/>
    </source>
</evidence>
<keyword evidence="4" id="KW-0411">Iron-sulfur</keyword>
<dbReference type="Gene3D" id="2.102.10.10">
    <property type="entry name" value="Rieske [2Fe-2S] iron-sulphur domain"/>
    <property type="match status" value="1"/>
</dbReference>
<dbReference type="Pfam" id="PF00355">
    <property type="entry name" value="Rieske"/>
    <property type="match status" value="1"/>
</dbReference>